<dbReference type="EMBL" id="LUUK01000189">
    <property type="protein sequence ID" value="OAI15982.1"/>
    <property type="molecule type" value="Genomic_DNA"/>
</dbReference>
<sequence>METFSNDNLEFGDTRTDFIEMLSHQFVSMTGCGVYVYLNPLAINSLYNQYLSESMPIRTFARQCVKDLL</sequence>
<evidence type="ECO:0000313" key="1">
    <source>
        <dbReference type="EMBL" id="OAI15982.1"/>
    </source>
</evidence>
<name>A0A177NDT3_9GAMM</name>
<dbReference type="AlphaFoldDB" id="A0A177NDT3"/>
<evidence type="ECO:0000313" key="2">
    <source>
        <dbReference type="Proteomes" id="UP000077628"/>
    </source>
</evidence>
<organism evidence="1 2">
    <name type="scientific">Methylomonas koyamae</name>
    <dbReference type="NCBI Taxonomy" id="702114"/>
    <lineage>
        <taxon>Bacteria</taxon>
        <taxon>Pseudomonadati</taxon>
        <taxon>Pseudomonadota</taxon>
        <taxon>Gammaproteobacteria</taxon>
        <taxon>Methylococcales</taxon>
        <taxon>Methylococcaceae</taxon>
        <taxon>Methylomonas</taxon>
    </lineage>
</organism>
<protein>
    <submittedName>
        <fullName evidence="1">Uncharacterized protein</fullName>
    </submittedName>
</protein>
<keyword evidence="2" id="KW-1185">Reference proteome</keyword>
<dbReference type="OrthoDB" id="5571570at2"/>
<gene>
    <name evidence="1" type="ORF">A1355_10250</name>
</gene>
<accession>A0A177NDT3</accession>
<reference evidence="2" key="1">
    <citation type="submission" date="2016-03" db="EMBL/GenBank/DDBJ databases">
        <authorList>
            <person name="Heylen K."/>
            <person name="De Vos P."/>
            <person name="Vekeman B."/>
        </authorList>
    </citation>
    <scope>NUCLEOTIDE SEQUENCE [LARGE SCALE GENOMIC DNA]</scope>
    <source>
        <strain evidence="2">R-45383</strain>
    </source>
</reference>
<dbReference type="Proteomes" id="UP000077628">
    <property type="component" value="Unassembled WGS sequence"/>
</dbReference>
<dbReference type="RefSeq" id="WP_064030488.1">
    <property type="nucleotide sequence ID" value="NZ_LUUK01000189.1"/>
</dbReference>
<comment type="caution">
    <text evidence="1">The sequence shown here is derived from an EMBL/GenBank/DDBJ whole genome shotgun (WGS) entry which is preliminary data.</text>
</comment>
<proteinExistence type="predicted"/>